<sequence>MFACCLFPYCCHCRRPCSLLIWFGTLAKAHFVSPTVPRAHDVAGSPDKESLSPRISDVEIRRRQATAAAATTMMRRGIEDGGEKLEKKRDGDGEVKPLLSNAASGNMESGVYRVYNKGLPLFASMPQPKEEADKQTRRQHEHRKDTSNSCKEGAPLLWTTKRMIHALCE</sequence>
<evidence type="ECO:0000256" key="1">
    <source>
        <dbReference type="SAM" id="MobiDB-lite"/>
    </source>
</evidence>
<dbReference type="eggNOG" id="ENOG502RKX9">
    <property type="taxonomic scope" value="Eukaryota"/>
</dbReference>
<feature type="compositionally biased region" description="Basic and acidic residues" evidence="1">
    <location>
        <begin position="128"/>
        <end position="146"/>
    </location>
</feature>
<proteinExistence type="predicted"/>
<dbReference type="VEuPathDB" id="FungiDB:MGYG_08987"/>
<dbReference type="InParanoid" id="E4UN03"/>
<protein>
    <submittedName>
        <fullName evidence="2">Uncharacterized protein</fullName>
    </submittedName>
</protein>
<reference evidence="3" key="1">
    <citation type="journal article" date="2012" name="MBio">
        <title>Comparative genome analysis of Trichophyton rubrum and related dermatophytes reveals candidate genes involved in infection.</title>
        <authorList>
            <person name="Martinez D.A."/>
            <person name="Oliver B.G."/>
            <person name="Graeser Y."/>
            <person name="Goldberg J.M."/>
            <person name="Li W."/>
            <person name="Martinez-Rossi N.M."/>
            <person name="Monod M."/>
            <person name="Shelest E."/>
            <person name="Barton R.C."/>
            <person name="Birch E."/>
            <person name="Brakhage A.A."/>
            <person name="Chen Z."/>
            <person name="Gurr S.J."/>
            <person name="Heiman D."/>
            <person name="Heitman J."/>
            <person name="Kosti I."/>
            <person name="Rossi A."/>
            <person name="Saif S."/>
            <person name="Samalova M."/>
            <person name="Saunders C.W."/>
            <person name="Shea T."/>
            <person name="Summerbell R.C."/>
            <person name="Xu J."/>
            <person name="Young S."/>
            <person name="Zeng Q."/>
            <person name="Birren B.W."/>
            <person name="Cuomo C.A."/>
            <person name="White T.C."/>
        </authorList>
    </citation>
    <scope>NUCLEOTIDE SEQUENCE [LARGE SCALE GENOMIC DNA]</scope>
    <source>
        <strain evidence="3">ATCC MYA-4604 / CBS 118893</strain>
    </source>
</reference>
<dbReference type="HOGENOM" id="CLU_1578122_0_0_1"/>
<dbReference type="GeneID" id="10030303"/>
<organism evidence="3">
    <name type="scientific">Arthroderma gypseum (strain ATCC MYA-4604 / CBS 118893)</name>
    <name type="common">Microsporum gypseum</name>
    <dbReference type="NCBI Taxonomy" id="535722"/>
    <lineage>
        <taxon>Eukaryota</taxon>
        <taxon>Fungi</taxon>
        <taxon>Dikarya</taxon>
        <taxon>Ascomycota</taxon>
        <taxon>Pezizomycotina</taxon>
        <taxon>Eurotiomycetes</taxon>
        <taxon>Eurotiomycetidae</taxon>
        <taxon>Onygenales</taxon>
        <taxon>Arthrodermataceae</taxon>
        <taxon>Nannizzia</taxon>
    </lineage>
</organism>
<name>E4UN03_ARTGP</name>
<gene>
    <name evidence="2" type="ORF">MGYG_08987</name>
</gene>
<keyword evidence="3" id="KW-1185">Reference proteome</keyword>
<accession>E4UN03</accession>
<dbReference type="Proteomes" id="UP000002669">
    <property type="component" value="Unassembled WGS sequence"/>
</dbReference>
<evidence type="ECO:0000313" key="2">
    <source>
        <dbReference type="EMBL" id="EFQ99517.1"/>
    </source>
</evidence>
<dbReference type="AlphaFoldDB" id="E4UN03"/>
<dbReference type="EMBL" id="DS989823">
    <property type="protein sequence ID" value="EFQ99517.1"/>
    <property type="molecule type" value="Genomic_DNA"/>
</dbReference>
<feature type="region of interest" description="Disordered" evidence="1">
    <location>
        <begin position="123"/>
        <end position="153"/>
    </location>
</feature>
<evidence type="ECO:0000313" key="3">
    <source>
        <dbReference type="Proteomes" id="UP000002669"/>
    </source>
</evidence>
<dbReference type="RefSeq" id="XP_003175000.1">
    <property type="nucleotide sequence ID" value="XM_003174952.1"/>
</dbReference>